<evidence type="ECO:0000256" key="3">
    <source>
        <dbReference type="ARBA" id="ARBA00022679"/>
    </source>
</evidence>
<evidence type="ECO:0000256" key="12">
    <source>
        <dbReference type="SAM" id="MobiDB-lite"/>
    </source>
</evidence>
<dbReference type="Gramene" id="CDP10188">
    <property type="protein sequence ID" value="CDP10188"/>
    <property type="gene ID" value="GSCOC_T00030827001"/>
</dbReference>
<comment type="catalytic activity">
    <reaction evidence="11">
        <text>L-seryl-[protein] + ATP = O-phospho-L-seryl-[protein] + ADP + H(+)</text>
        <dbReference type="Rhea" id="RHEA:17989"/>
        <dbReference type="Rhea" id="RHEA-COMP:9863"/>
        <dbReference type="Rhea" id="RHEA-COMP:11604"/>
        <dbReference type="ChEBI" id="CHEBI:15378"/>
        <dbReference type="ChEBI" id="CHEBI:29999"/>
        <dbReference type="ChEBI" id="CHEBI:30616"/>
        <dbReference type="ChEBI" id="CHEBI:83421"/>
        <dbReference type="ChEBI" id="CHEBI:456216"/>
        <dbReference type="EC" id="2.7.11.1"/>
    </reaction>
</comment>
<keyword evidence="13" id="KW-0472">Membrane</keyword>
<feature type="domain" description="GH18" evidence="16">
    <location>
        <begin position="27"/>
        <end position="369"/>
    </location>
</feature>
<evidence type="ECO:0000256" key="4">
    <source>
        <dbReference type="ARBA" id="ARBA00022729"/>
    </source>
</evidence>
<organism evidence="17 18">
    <name type="scientific">Coffea canephora</name>
    <name type="common">Robusta coffee</name>
    <dbReference type="NCBI Taxonomy" id="49390"/>
    <lineage>
        <taxon>Eukaryota</taxon>
        <taxon>Viridiplantae</taxon>
        <taxon>Streptophyta</taxon>
        <taxon>Embryophyta</taxon>
        <taxon>Tracheophyta</taxon>
        <taxon>Spermatophyta</taxon>
        <taxon>Magnoliopsida</taxon>
        <taxon>eudicotyledons</taxon>
        <taxon>Gunneridae</taxon>
        <taxon>Pentapetalae</taxon>
        <taxon>asterids</taxon>
        <taxon>lamiids</taxon>
        <taxon>Gentianales</taxon>
        <taxon>Rubiaceae</taxon>
        <taxon>Ixoroideae</taxon>
        <taxon>Gardenieae complex</taxon>
        <taxon>Bertiereae - Coffeeae clade</taxon>
        <taxon>Coffeeae</taxon>
        <taxon>Coffea</taxon>
    </lineage>
</organism>
<evidence type="ECO:0000313" key="17">
    <source>
        <dbReference type="EMBL" id="CDP10188.1"/>
    </source>
</evidence>
<protein>
    <recommendedName>
        <fullName evidence="1">non-specific serine/threonine protein kinase</fullName>
        <ecNumber evidence="1">2.7.11.1</ecNumber>
    </recommendedName>
</protein>
<dbReference type="InterPro" id="IPR011009">
    <property type="entry name" value="Kinase-like_dom_sf"/>
</dbReference>
<dbReference type="Gene3D" id="3.20.20.80">
    <property type="entry name" value="Glycosidases"/>
    <property type="match status" value="1"/>
</dbReference>
<dbReference type="Proteomes" id="UP000295252">
    <property type="component" value="Chromosome VIII"/>
</dbReference>
<feature type="chain" id="PRO_5001655158" description="non-specific serine/threonine protein kinase" evidence="14">
    <location>
        <begin position="25"/>
        <end position="788"/>
    </location>
</feature>
<dbReference type="GO" id="GO:0004674">
    <property type="term" value="F:protein serine/threonine kinase activity"/>
    <property type="evidence" value="ECO:0007669"/>
    <property type="project" value="UniProtKB-KW"/>
</dbReference>
<dbReference type="PANTHER" id="PTHR27002">
    <property type="entry name" value="RECEPTOR-LIKE SERINE/THREONINE-PROTEIN KINASE SD1-8"/>
    <property type="match status" value="1"/>
</dbReference>
<keyword evidence="2" id="KW-0723">Serine/threonine-protein kinase</keyword>
<dbReference type="Pfam" id="PF07714">
    <property type="entry name" value="PK_Tyr_Ser-Thr"/>
    <property type="match status" value="1"/>
</dbReference>
<keyword evidence="13" id="KW-1133">Transmembrane helix</keyword>
<dbReference type="Pfam" id="PF00704">
    <property type="entry name" value="Glyco_hydro_18"/>
    <property type="match status" value="1"/>
</dbReference>
<dbReference type="Gene3D" id="1.10.510.10">
    <property type="entry name" value="Transferase(Phosphotransferase) domain 1"/>
    <property type="match status" value="1"/>
</dbReference>
<dbReference type="SUPFAM" id="SSF54556">
    <property type="entry name" value="Chitinase insertion domain"/>
    <property type="match status" value="1"/>
</dbReference>
<dbReference type="PROSITE" id="PS51910">
    <property type="entry name" value="GH18_2"/>
    <property type="match status" value="1"/>
</dbReference>
<dbReference type="InterPro" id="IPR001245">
    <property type="entry name" value="Ser-Thr/Tyr_kinase_cat_dom"/>
</dbReference>
<evidence type="ECO:0000256" key="2">
    <source>
        <dbReference type="ARBA" id="ARBA00022527"/>
    </source>
</evidence>
<keyword evidence="13" id="KW-0812">Transmembrane</keyword>
<keyword evidence="3" id="KW-0808">Transferase</keyword>
<evidence type="ECO:0000256" key="1">
    <source>
        <dbReference type="ARBA" id="ARBA00012513"/>
    </source>
</evidence>
<dbReference type="OrthoDB" id="73875at2759"/>
<evidence type="ECO:0000256" key="7">
    <source>
        <dbReference type="ARBA" id="ARBA00022840"/>
    </source>
</evidence>
<keyword evidence="7" id="KW-0067">ATP-binding</keyword>
<dbReference type="CDD" id="cd14066">
    <property type="entry name" value="STKc_IRAK"/>
    <property type="match status" value="1"/>
</dbReference>
<dbReference type="SUPFAM" id="SSF51445">
    <property type="entry name" value="(Trans)glycosidases"/>
    <property type="match status" value="1"/>
</dbReference>
<dbReference type="PROSITE" id="PS50011">
    <property type="entry name" value="PROTEIN_KINASE_DOM"/>
    <property type="match status" value="1"/>
</dbReference>
<keyword evidence="5" id="KW-0547">Nucleotide-binding</keyword>
<accession>A0A068URJ2</accession>
<dbReference type="InterPro" id="IPR017853">
    <property type="entry name" value="GH"/>
</dbReference>
<dbReference type="GO" id="GO:0005886">
    <property type="term" value="C:plasma membrane"/>
    <property type="evidence" value="ECO:0007669"/>
    <property type="project" value="TreeGrafter"/>
</dbReference>
<dbReference type="Gene3D" id="3.30.200.20">
    <property type="entry name" value="Phosphorylase Kinase, domain 1"/>
    <property type="match status" value="1"/>
</dbReference>
<dbReference type="EC" id="2.7.11.1" evidence="1"/>
<dbReference type="GO" id="GO:0008061">
    <property type="term" value="F:chitin binding"/>
    <property type="evidence" value="ECO:0007669"/>
    <property type="project" value="InterPro"/>
</dbReference>
<evidence type="ECO:0000256" key="5">
    <source>
        <dbReference type="ARBA" id="ARBA00022741"/>
    </source>
</evidence>
<evidence type="ECO:0000256" key="14">
    <source>
        <dbReference type="SAM" id="SignalP"/>
    </source>
</evidence>
<dbReference type="InterPro" id="IPR008271">
    <property type="entry name" value="Ser/Thr_kinase_AS"/>
</dbReference>
<keyword evidence="8" id="KW-1015">Disulfide bond</keyword>
<dbReference type="PhylomeDB" id="A0A068URJ2"/>
<dbReference type="OMA" id="SWASANT"/>
<dbReference type="InterPro" id="IPR000719">
    <property type="entry name" value="Prot_kinase_dom"/>
</dbReference>
<sequence>MASVSRIILLLLVILPSNLPYSIAQNWIKAGYWYSGTEFPIADINSALFSHLICAFADINSSTYELHISPSDQKYFSAFTSTVKQKNPSVITLLSIGGGSANYSVYSSMVSQFSSRKSFIDSSINIARLYGFKGIDFSWRSASTAADATNMGTLFNEWGAAVESESRNNNSSKLFLTMAAPYSQYISEATLPIDSIRRNMDWVHVLAYDFYTPVANPEHTGPSAALYDPASNQNTDFGMNSWISGGLPANKIVLALPFYGYAWTLRDPKDNAVGAPANGSAVTTEGDMTYKAIRDYIQQYNAVSVYNSTYVMKYCSVGSTWIGFDDVEVVKTKVSYAKQRGLRGYAVWQVPNDYNWELSRAAGKECTFWNWNFCMNCIKDLGKLCETSINKNQQRKKHILLKTLLPVASLVLLLLGGFTVWHIKRKQLTGKELRIETEMGHKQVFSMEGSDSHSLQMFSFDDIKAATNDFSNENKLGQGGYGPVYKAILLNGREVAVKRLSATSKQGIEEFKNEVLLTARLQHVNLVSVLGFCIEREEKMLVYEYMPNKSLDFYIYDPINRLSLNWEQRAQIIEGVTQGLLYLQEYSRLTVIHRDLKASNILLDDQMKPKISDFGIAKIFQKDKVEANTDRVVGTYGYVPPEYVRQGIYSTKSDVFSFGVLLLQIISGRKNTCFYGPHSNINLLEYAYELWKNGEGKEFLDETLDDTHSSCKLMRCLQIALQCVQKDPNDRPNMLEISHMLRNENLDMKHPKRPAFSIKKDEGGDKSSTQSEGTGQVDTATITRLVAR</sequence>
<keyword evidence="4 14" id="KW-0732">Signal</keyword>
<dbReference type="GO" id="GO:0005524">
    <property type="term" value="F:ATP binding"/>
    <property type="evidence" value="ECO:0007669"/>
    <property type="project" value="UniProtKB-KW"/>
</dbReference>
<dbReference type="SMART" id="SM00636">
    <property type="entry name" value="Glyco_18"/>
    <property type="match status" value="1"/>
</dbReference>
<feature type="region of interest" description="Disordered" evidence="12">
    <location>
        <begin position="751"/>
        <end position="788"/>
    </location>
</feature>
<dbReference type="FunFam" id="1.10.510.10:FF:001964">
    <property type="entry name" value="Uncharacterized protein"/>
    <property type="match status" value="1"/>
</dbReference>
<evidence type="ECO:0000256" key="8">
    <source>
        <dbReference type="ARBA" id="ARBA00023157"/>
    </source>
</evidence>
<feature type="signal peptide" evidence="14">
    <location>
        <begin position="1"/>
        <end position="24"/>
    </location>
</feature>
<evidence type="ECO:0000256" key="9">
    <source>
        <dbReference type="ARBA" id="ARBA00023180"/>
    </source>
</evidence>
<keyword evidence="18" id="KW-1185">Reference proteome</keyword>
<dbReference type="FunFam" id="3.30.200.20:FF:000195">
    <property type="entry name" value="G-type lectin S-receptor-like serine/threonine-protein kinase"/>
    <property type="match status" value="1"/>
</dbReference>
<dbReference type="SUPFAM" id="SSF56112">
    <property type="entry name" value="Protein kinase-like (PK-like)"/>
    <property type="match status" value="1"/>
</dbReference>
<gene>
    <name evidence="17" type="ORF">GSCOC_T00030827001</name>
</gene>
<dbReference type="AlphaFoldDB" id="A0A068URJ2"/>
<dbReference type="EMBL" id="HG739127">
    <property type="protein sequence ID" value="CDP10188.1"/>
    <property type="molecule type" value="Genomic_DNA"/>
</dbReference>
<feature type="compositionally biased region" description="Polar residues" evidence="12">
    <location>
        <begin position="766"/>
        <end position="782"/>
    </location>
</feature>
<feature type="domain" description="Protein kinase" evidence="15">
    <location>
        <begin position="470"/>
        <end position="746"/>
    </location>
</feature>
<reference evidence="18" key="1">
    <citation type="journal article" date="2014" name="Science">
        <title>The coffee genome provides insight into the convergent evolution of caffeine biosynthesis.</title>
        <authorList>
            <person name="Denoeud F."/>
            <person name="Carretero-Paulet L."/>
            <person name="Dereeper A."/>
            <person name="Droc G."/>
            <person name="Guyot R."/>
            <person name="Pietrella M."/>
            <person name="Zheng C."/>
            <person name="Alberti A."/>
            <person name="Anthony F."/>
            <person name="Aprea G."/>
            <person name="Aury J.M."/>
            <person name="Bento P."/>
            <person name="Bernard M."/>
            <person name="Bocs S."/>
            <person name="Campa C."/>
            <person name="Cenci A."/>
            <person name="Combes M.C."/>
            <person name="Crouzillat D."/>
            <person name="Da Silva C."/>
            <person name="Daddiego L."/>
            <person name="De Bellis F."/>
            <person name="Dussert S."/>
            <person name="Garsmeur O."/>
            <person name="Gayraud T."/>
            <person name="Guignon V."/>
            <person name="Jahn K."/>
            <person name="Jamilloux V."/>
            <person name="Joet T."/>
            <person name="Labadie K."/>
            <person name="Lan T."/>
            <person name="Leclercq J."/>
            <person name="Lepelley M."/>
            <person name="Leroy T."/>
            <person name="Li L.T."/>
            <person name="Librado P."/>
            <person name="Lopez L."/>
            <person name="Munoz A."/>
            <person name="Noel B."/>
            <person name="Pallavicini A."/>
            <person name="Perrotta G."/>
            <person name="Poncet V."/>
            <person name="Pot D."/>
            <person name="Priyono X."/>
            <person name="Rigoreau M."/>
            <person name="Rouard M."/>
            <person name="Rozas J."/>
            <person name="Tranchant-Dubreuil C."/>
            <person name="VanBuren R."/>
            <person name="Zhang Q."/>
            <person name="Andrade A.C."/>
            <person name="Argout X."/>
            <person name="Bertrand B."/>
            <person name="de Kochko A."/>
            <person name="Graziosi G."/>
            <person name="Henry R.J."/>
            <person name="Jayarama X."/>
            <person name="Ming R."/>
            <person name="Nagai C."/>
            <person name="Rounsley S."/>
            <person name="Sankoff D."/>
            <person name="Giuliano G."/>
            <person name="Albert V.A."/>
            <person name="Wincker P."/>
            <person name="Lashermes P."/>
        </authorList>
    </citation>
    <scope>NUCLEOTIDE SEQUENCE [LARGE SCALE GENOMIC DNA]</scope>
    <source>
        <strain evidence="18">cv. DH200-94</strain>
    </source>
</reference>
<dbReference type="PROSITE" id="PS00108">
    <property type="entry name" value="PROTEIN_KINASE_ST"/>
    <property type="match status" value="1"/>
</dbReference>
<dbReference type="FunFam" id="3.10.50.10:FF:000015">
    <property type="entry name" value="Chitotriosidase-1"/>
    <property type="match status" value="1"/>
</dbReference>
<proteinExistence type="predicted"/>
<evidence type="ECO:0000313" key="18">
    <source>
        <dbReference type="Proteomes" id="UP000295252"/>
    </source>
</evidence>
<dbReference type="PANTHER" id="PTHR27002:SF1117">
    <property type="entry name" value="CYSTEINE-RICH RECEPTOR-LIKE PROTEIN KINASE 19"/>
    <property type="match status" value="1"/>
</dbReference>
<dbReference type="Gene3D" id="3.10.50.10">
    <property type="match status" value="1"/>
</dbReference>
<dbReference type="CDD" id="cd02879">
    <property type="entry name" value="GH18_plant_chitinase_class_V"/>
    <property type="match status" value="1"/>
</dbReference>
<name>A0A068URJ2_COFCA</name>
<evidence type="ECO:0000256" key="11">
    <source>
        <dbReference type="ARBA" id="ARBA00048679"/>
    </source>
</evidence>
<dbReference type="InterPro" id="IPR029070">
    <property type="entry name" value="Chitinase_insertion_sf"/>
</dbReference>
<dbReference type="GO" id="GO:0005975">
    <property type="term" value="P:carbohydrate metabolic process"/>
    <property type="evidence" value="ECO:0007669"/>
    <property type="project" value="InterPro"/>
</dbReference>
<evidence type="ECO:0000256" key="13">
    <source>
        <dbReference type="SAM" id="Phobius"/>
    </source>
</evidence>
<evidence type="ECO:0000256" key="10">
    <source>
        <dbReference type="ARBA" id="ARBA00047899"/>
    </source>
</evidence>
<keyword evidence="9" id="KW-0325">Glycoprotein</keyword>
<dbReference type="InterPro" id="IPR001223">
    <property type="entry name" value="Glyco_hydro18_cat"/>
</dbReference>
<feature type="transmembrane region" description="Helical" evidence="13">
    <location>
        <begin position="399"/>
        <end position="421"/>
    </location>
</feature>
<dbReference type="STRING" id="49390.A0A068URJ2"/>
<comment type="catalytic activity">
    <reaction evidence="10">
        <text>L-threonyl-[protein] + ATP = O-phospho-L-threonyl-[protein] + ADP + H(+)</text>
        <dbReference type="Rhea" id="RHEA:46608"/>
        <dbReference type="Rhea" id="RHEA-COMP:11060"/>
        <dbReference type="Rhea" id="RHEA-COMP:11605"/>
        <dbReference type="ChEBI" id="CHEBI:15378"/>
        <dbReference type="ChEBI" id="CHEBI:30013"/>
        <dbReference type="ChEBI" id="CHEBI:30616"/>
        <dbReference type="ChEBI" id="CHEBI:61977"/>
        <dbReference type="ChEBI" id="CHEBI:456216"/>
        <dbReference type="EC" id="2.7.11.1"/>
    </reaction>
</comment>
<evidence type="ECO:0000259" key="16">
    <source>
        <dbReference type="PROSITE" id="PS51910"/>
    </source>
</evidence>
<dbReference type="SMART" id="SM00220">
    <property type="entry name" value="S_TKc"/>
    <property type="match status" value="1"/>
</dbReference>
<dbReference type="InterPro" id="IPR011583">
    <property type="entry name" value="Chitinase_II/V-like_cat"/>
</dbReference>
<evidence type="ECO:0000256" key="6">
    <source>
        <dbReference type="ARBA" id="ARBA00022777"/>
    </source>
</evidence>
<keyword evidence="6" id="KW-0418">Kinase</keyword>
<dbReference type="InParanoid" id="A0A068URJ2"/>
<evidence type="ECO:0000259" key="15">
    <source>
        <dbReference type="PROSITE" id="PS50011"/>
    </source>
</evidence>